<keyword evidence="3" id="KW-1185">Reference proteome</keyword>
<dbReference type="Pfam" id="PF12706">
    <property type="entry name" value="Lactamase_B_2"/>
    <property type="match status" value="1"/>
</dbReference>
<dbReference type="InterPro" id="IPR036866">
    <property type="entry name" value="RibonucZ/Hydroxyglut_hydro"/>
</dbReference>
<dbReference type="Gene3D" id="3.60.15.10">
    <property type="entry name" value="Ribonuclease Z/Hydroxyacylglutathione hydrolase-like"/>
    <property type="match status" value="1"/>
</dbReference>
<dbReference type="RefSeq" id="WP_149499944.1">
    <property type="nucleotide sequence ID" value="NZ_JASZZN010000012.1"/>
</dbReference>
<dbReference type="SUPFAM" id="SSF56281">
    <property type="entry name" value="Metallo-hydrolase/oxidoreductase"/>
    <property type="match status" value="1"/>
</dbReference>
<gene>
    <name evidence="2" type="ORF">QTN89_16555</name>
</gene>
<dbReference type="EMBL" id="JASZZN010000012">
    <property type="protein sequence ID" value="MDM4017060.1"/>
    <property type="molecule type" value="Genomic_DNA"/>
</dbReference>
<dbReference type="InterPro" id="IPR001279">
    <property type="entry name" value="Metallo-B-lactamas"/>
</dbReference>
<dbReference type="PANTHER" id="PTHR42663">
    <property type="entry name" value="HYDROLASE C777.06C-RELATED-RELATED"/>
    <property type="match status" value="1"/>
</dbReference>
<proteinExistence type="predicted"/>
<organism evidence="2 3">
    <name type="scientific">Roseiconus lacunae</name>
    <dbReference type="NCBI Taxonomy" id="2605694"/>
    <lineage>
        <taxon>Bacteria</taxon>
        <taxon>Pseudomonadati</taxon>
        <taxon>Planctomycetota</taxon>
        <taxon>Planctomycetia</taxon>
        <taxon>Pirellulales</taxon>
        <taxon>Pirellulaceae</taxon>
        <taxon>Roseiconus</taxon>
    </lineage>
</organism>
<evidence type="ECO:0000313" key="3">
    <source>
        <dbReference type="Proteomes" id="UP001239462"/>
    </source>
</evidence>
<dbReference type="Proteomes" id="UP001239462">
    <property type="component" value="Unassembled WGS sequence"/>
</dbReference>
<evidence type="ECO:0000259" key="1">
    <source>
        <dbReference type="Pfam" id="PF12706"/>
    </source>
</evidence>
<comment type="caution">
    <text evidence="2">The sequence shown here is derived from an EMBL/GenBank/DDBJ whole genome shotgun (WGS) entry which is preliminary data.</text>
</comment>
<protein>
    <submittedName>
        <fullName evidence="2">MBL fold metallo-hydrolase</fullName>
    </submittedName>
</protein>
<name>A0ABT7PKR3_9BACT</name>
<reference evidence="2 3" key="1">
    <citation type="submission" date="2023-06" db="EMBL/GenBank/DDBJ databases">
        <title>Roseiconus lacunae JC819 isolated from Gulf of Mannar region, Tamil Nadu.</title>
        <authorList>
            <person name="Pk S."/>
            <person name="Ch S."/>
            <person name="Ch V.R."/>
        </authorList>
    </citation>
    <scope>NUCLEOTIDE SEQUENCE [LARGE SCALE GENOMIC DNA]</scope>
    <source>
        <strain evidence="2 3">JC819</strain>
    </source>
</reference>
<evidence type="ECO:0000313" key="2">
    <source>
        <dbReference type="EMBL" id="MDM4017060.1"/>
    </source>
</evidence>
<dbReference type="CDD" id="cd16279">
    <property type="entry name" value="metallo-hydrolase-like_MBL-fold"/>
    <property type="match status" value="1"/>
</dbReference>
<dbReference type="PANTHER" id="PTHR42663:SF6">
    <property type="entry name" value="HYDROLASE C777.06C-RELATED"/>
    <property type="match status" value="1"/>
</dbReference>
<sequence length="277" mass="30593">MQMAFVPEASDPGQGVATFLGTGTSVGVPAIGCDCEVCQSNDPKNNRTRCAITVRLPGGTLLIDTPPDLRHQLIRERIRLIHAVLYTHEHADHLFGLDDLRLMPFRLGHPVPMYCTEVVERQIRAAYSYAFSDREDTHPGATPKLEPVRIDESPQSILGVRVLPIPMKHGPHFDVFGYRIGDFAYCTDTNSIPAASIERLRGVRTFVVGALRDEPHPTHFNIDQAIEVARKVGAERTLLTHTGHQLEYSVTNSRLPDGIEMAFDGLQVPIVLESASA</sequence>
<accession>A0ABT7PKR3</accession>
<feature type="domain" description="Metallo-beta-lactamase" evidence="1">
    <location>
        <begin position="61"/>
        <end position="241"/>
    </location>
</feature>